<protein>
    <submittedName>
        <fullName evidence="1">Sulfur reduction protein DsrE</fullName>
    </submittedName>
</protein>
<dbReference type="EMBL" id="CP040602">
    <property type="protein sequence ID" value="QCU90996.1"/>
    <property type="molecule type" value="Genomic_DNA"/>
</dbReference>
<keyword evidence="2" id="KW-1185">Reference proteome</keyword>
<dbReference type="InterPro" id="IPR003787">
    <property type="entry name" value="Sulphur_relay_DsrE/F-like"/>
</dbReference>
<dbReference type="OrthoDB" id="9807918at2"/>
<proteinExistence type="predicted"/>
<dbReference type="RefSeq" id="WP_138565670.1">
    <property type="nucleotide sequence ID" value="NZ_CP040602.1"/>
</dbReference>
<dbReference type="SUPFAM" id="SSF75169">
    <property type="entry name" value="DsrEFH-like"/>
    <property type="match status" value="1"/>
</dbReference>
<evidence type="ECO:0000313" key="2">
    <source>
        <dbReference type="Proteomes" id="UP000304864"/>
    </source>
</evidence>
<accession>A0A4P9K982</accession>
<dbReference type="Proteomes" id="UP000304864">
    <property type="component" value="Chromosome"/>
</dbReference>
<dbReference type="KEGG" id="thig:FE785_10355"/>
<dbReference type="InterPro" id="IPR027396">
    <property type="entry name" value="DsrEFH-like"/>
</dbReference>
<dbReference type="Pfam" id="PF02635">
    <property type="entry name" value="DsrE"/>
    <property type="match status" value="1"/>
</dbReference>
<reference evidence="1 2" key="1">
    <citation type="submission" date="2019-05" db="EMBL/GenBank/DDBJ databases">
        <title>Thiomicrorhabdus sediminis sp. nov, a novel sulfur-oxidizing bacterium isolated from coastal sediment.</title>
        <authorList>
            <person name="Liu X."/>
        </authorList>
    </citation>
    <scope>NUCLEOTIDE SEQUENCE [LARGE SCALE GENOMIC DNA]</scope>
    <source>
        <strain evidence="1 2">G1</strain>
    </source>
</reference>
<gene>
    <name evidence="1" type="ORF">FE785_10355</name>
</gene>
<dbReference type="PANTHER" id="PTHR34874:SF1">
    <property type="entry name" value="PROTEIN YCHN"/>
    <property type="match status" value="1"/>
</dbReference>
<dbReference type="AlphaFoldDB" id="A0A4P9K982"/>
<sequence length="118" mass="13491">MKVLLIFNKEPYDGTDVTWNGLRLANQLHEDNHEVRIFIMNDAVDLVRDINVDNQTYDQDLVSILNNLIEKGVEIKACGTCMSRCGIYKNKPYILGVDKSTMKDLSNWVTSSDRVINL</sequence>
<dbReference type="Gene3D" id="3.40.1260.10">
    <property type="entry name" value="DsrEFH-like"/>
    <property type="match status" value="1"/>
</dbReference>
<organism evidence="1 2">
    <name type="scientific">Thiomicrorhabdus sediminis</name>
    <dbReference type="NCBI Taxonomy" id="2580412"/>
    <lineage>
        <taxon>Bacteria</taxon>
        <taxon>Pseudomonadati</taxon>
        <taxon>Pseudomonadota</taxon>
        <taxon>Gammaproteobacteria</taxon>
        <taxon>Thiotrichales</taxon>
        <taxon>Piscirickettsiaceae</taxon>
        <taxon>Thiomicrorhabdus</taxon>
    </lineage>
</organism>
<name>A0A4P9K982_9GAMM</name>
<dbReference type="GO" id="GO:0005829">
    <property type="term" value="C:cytosol"/>
    <property type="evidence" value="ECO:0007669"/>
    <property type="project" value="TreeGrafter"/>
</dbReference>
<dbReference type="PANTHER" id="PTHR34874">
    <property type="entry name" value="PROTEIN YCHN"/>
    <property type="match status" value="1"/>
</dbReference>
<evidence type="ECO:0000313" key="1">
    <source>
        <dbReference type="EMBL" id="QCU90996.1"/>
    </source>
</evidence>